<comment type="caution">
    <text evidence="1">The sequence shown here is derived from an EMBL/GenBank/DDBJ whole genome shotgun (WGS) entry which is preliminary data.</text>
</comment>
<feature type="non-terminal residue" evidence="1">
    <location>
        <position position="41"/>
    </location>
</feature>
<sequence length="41" mass="4675">MITYQNNSKNINLFQVEYHTTTGRQYPLEIGYSSIPSGLVP</sequence>
<dbReference type="EMBL" id="BART01027634">
    <property type="protein sequence ID" value="GAG95460.1"/>
    <property type="molecule type" value="Genomic_DNA"/>
</dbReference>
<gene>
    <name evidence="1" type="ORF">S01H4_48947</name>
</gene>
<organism evidence="1">
    <name type="scientific">marine sediment metagenome</name>
    <dbReference type="NCBI Taxonomy" id="412755"/>
    <lineage>
        <taxon>unclassified sequences</taxon>
        <taxon>metagenomes</taxon>
        <taxon>ecological metagenomes</taxon>
    </lineage>
</organism>
<protein>
    <submittedName>
        <fullName evidence="1">Uncharacterized protein</fullName>
    </submittedName>
</protein>
<reference evidence="1" key="1">
    <citation type="journal article" date="2014" name="Front. Microbiol.">
        <title>High frequency of phylogenetically diverse reductive dehalogenase-homologous genes in deep subseafloor sedimentary metagenomes.</title>
        <authorList>
            <person name="Kawai M."/>
            <person name="Futagami T."/>
            <person name="Toyoda A."/>
            <person name="Takaki Y."/>
            <person name="Nishi S."/>
            <person name="Hori S."/>
            <person name="Arai W."/>
            <person name="Tsubouchi T."/>
            <person name="Morono Y."/>
            <person name="Uchiyama I."/>
            <person name="Ito T."/>
            <person name="Fujiyama A."/>
            <person name="Inagaki F."/>
            <person name="Takami H."/>
        </authorList>
    </citation>
    <scope>NUCLEOTIDE SEQUENCE</scope>
    <source>
        <strain evidence="1">Expedition CK06-06</strain>
    </source>
</reference>
<evidence type="ECO:0000313" key="1">
    <source>
        <dbReference type="EMBL" id="GAG95460.1"/>
    </source>
</evidence>
<name>X1BKC6_9ZZZZ</name>
<dbReference type="AlphaFoldDB" id="X1BKC6"/>
<accession>X1BKC6</accession>
<proteinExistence type="predicted"/>